<evidence type="ECO:0000256" key="1">
    <source>
        <dbReference type="ARBA" id="ARBA00004123"/>
    </source>
</evidence>
<dbReference type="CDD" id="cd00073">
    <property type="entry name" value="H15"/>
    <property type="match status" value="1"/>
</dbReference>
<evidence type="ECO:0000313" key="10">
    <source>
        <dbReference type="RefSeq" id="XP_005108486.1"/>
    </source>
</evidence>
<dbReference type="InterPro" id="IPR036390">
    <property type="entry name" value="WH_DNA-bd_sf"/>
</dbReference>
<dbReference type="PROSITE" id="PS51504">
    <property type="entry name" value="H15"/>
    <property type="match status" value="1"/>
</dbReference>
<dbReference type="InterPro" id="IPR005818">
    <property type="entry name" value="Histone_H1/H5_H15"/>
</dbReference>
<dbReference type="PANTHER" id="PTHR11467">
    <property type="entry name" value="HISTONE H1"/>
    <property type="match status" value="1"/>
</dbReference>
<name>A0ABM0K4E0_APLCA</name>
<evidence type="ECO:0000256" key="3">
    <source>
        <dbReference type="ARBA" id="ARBA00022454"/>
    </source>
</evidence>
<protein>
    <submittedName>
        <fullName evidence="10">Histone H1.2 isoform X1</fullName>
    </submittedName>
</protein>
<dbReference type="SMART" id="SM00526">
    <property type="entry name" value="H15"/>
    <property type="match status" value="1"/>
</dbReference>
<reference evidence="10" key="1">
    <citation type="submission" date="2025-08" db="UniProtKB">
        <authorList>
            <consortium name="RefSeq"/>
        </authorList>
    </citation>
    <scope>IDENTIFICATION</scope>
</reference>
<evidence type="ECO:0000256" key="6">
    <source>
        <dbReference type="RuleBase" id="RU003894"/>
    </source>
</evidence>
<evidence type="ECO:0000256" key="5">
    <source>
        <dbReference type="ARBA" id="ARBA00023242"/>
    </source>
</evidence>
<keyword evidence="9" id="KW-1185">Reference proteome</keyword>
<gene>
    <name evidence="10" type="primary">LOC101856377</name>
</gene>
<evidence type="ECO:0000313" key="9">
    <source>
        <dbReference type="Proteomes" id="UP000694888"/>
    </source>
</evidence>
<evidence type="ECO:0000256" key="2">
    <source>
        <dbReference type="ARBA" id="ARBA00004286"/>
    </source>
</evidence>
<sequence length="206" mass="21772">MTDAPAAVAQTKTTPAKKRAQGKPKAPPAHPQYKIMVVAAISSLKERGGSSRQAILKYIIANYKVGDNPTAINARLKTALRAGVKAETLKQSKGTGAAGSFRLGEKSVEKKKPKKDKKPKDKKKSPKKTVKPKKAPGTKKTPTKSKKTGDVKKVTKKATGAKTKKATTKSPGKKNSPAKKSTAAKKVAKKAAPKTTKPKKAAATKK</sequence>
<dbReference type="Proteomes" id="UP000694888">
    <property type="component" value="Unplaced"/>
</dbReference>
<dbReference type="InterPro" id="IPR036388">
    <property type="entry name" value="WH-like_DNA-bd_sf"/>
</dbReference>
<accession>A0ABM0K4E0</accession>
<dbReference type="GeneID" id="101856377"/>
<dbReference type="SUPFAM" id="SSF46785">
    <property type="entry name" value="Winged helix' DNA-binding domain"/>
    <property type="match status" value="1"/>
</dbReference>
<feature type="compositionally biased region" description="Low complexity" evidence="7">
    <location>
        <begin position="168"/>
        <end position="181"/>
    </location>
</feature>
<keyword evidence="3 6" id="KW-0158">Chromosome</keyword>
<dbReference type="PANTHER" id="PTHR11467:SF36">
    <property type="entry name" value="HISTONE 24-RELATED"/>
    <property type="match status" value="1"/>
</dbReference>
<feature type="compositionally biased region" description="Basic residues" evidence="7">
    <location>
        <begin position="111"/>
        <end position="146"/>
    </location>
</feature>
<dbReference type="RefSeq" id="XP_005108486.1">
    <property type="nucleotide sequence ID" value="XM_005108429.3"/>
</dbReference>
<comment type="subcellular location">
    <subcellularLocation>
        <location evidence="2">Chromosome</location>
    </subcellularLocation>
    <subcellularLocation>
        <location evidence="1 6">Nucleus</location>
    </subcellularLocation>
</comment>
<evidence type="ECO:0000256" key="7">
    <source>
        <dbReference type="SAM" id="MobiDB-lite"/>
    </source>
</evidence>
<proteinExistence type="inferred from homology"/>
<keyword evidence="4 6" id="KW-0238">DNA-binding</keyword>
<dbReference type="Pfam" id="PF00538">
    <property type="entry name" value="Linker_histone"/>
    <property type="match status" value="1"/>
</dbReference>
<feature type="domain" description="H15" evidence="8">
    <location>
        <begin position="29"/>
        <end position="105"/>
    </location>
</feature>
<feature type="region of interest" description="Disordered" evidence="7">
    <location>
        <begin position="86"/>
        <end position="206"/>
    </location>
</feature>
<dbReference type="PRINTS" id="PR00624">
    <property type="entry name" value="HISTONEH5"/>
</dbReference>
<evidence type="ECO:0000259" key="8">
    <source>
        <dbReference type="PROSITE" id="PS51504"/>
    </source>
</evidence>
<feature type="compositionally biased region" description="Basic residues" evidence="7">
    <location>
        <begin position="182"/>
        <end position="206"/>
    </location>
</feature>
<feature type="region of interest" description="Disordered" evidence="7">
    <location>
        <begin position="1"/>
        <end position="30"/>
    </location>
</feature>
<dbReference type="Gene3D" id="1.10.10.10">
    <property type="entry name" value="Winged helix-like DNA-binding domain superfamily/Winged helix DNA-binding domain"/>
    <property type="match status" value="1"/>
</dbReference>
<dbReference type="InterPro" id="IPR005819">
    <property type="entry name" value="H1/H5"/>
</dbReference>
<keyword evidence="5 6" id="KW-0539">Nucleus</keyword>
<evidence type="ECO:0000256" key="4">
    <source>
        <dbReference type="ARBA" id="ARBA00023125"/>
    </source>
</evidence>
<organism evidence="9 10">
    <name type="scientific">Aplysia californica</name>
    <name type="common">California sea hare</name>
    <dbReference type="NCBI Taxonomy" id="6500"/>
    <lineage>
        <taxon>Eukaryota</taxon>
        <taxon>Metazoa</taxon>
        <taxon>Spiralia</taxon>
        <taxon>Lophotrochozoa</taxon>
        <taxon>Mollusca</taxon>
        <taxon>Gastropoda</taxon>
        <taxon>Heterobranchia</taxon>
        <taxon>Euthyneura</taxon>
        <taxon>Tectipleura</taxon>
        <taxon>Aplysiida</taxon>
        <taxon>Aplysioidea</taxon>
        <taxon>Aplysiidae</taxon>
        <taxon>Aplysia</taxon>
    </lineage>
</organism>
<comment type="similarity">
    <text evidence="6">Belongs to the histone H1/H5 family.</text>
</comment>